<name>A0AAV4VRH8_CAEEX</name>
<reference evidence="1 2" key="1">
    <citation type="submission" date="2021-06" db="EMBL/GenBank/DDBJ databases">
        <title>Caerostris extrusa draft genome.</title>
        <authorList>
            <person name="Kono N."/>
            <person name="Arakawa K."/>
        </authorList>
    </citation>
    <scope>NUCLEOTIDE SEQUENCE [LARGE SCALE GENOMIC DNA]</scope>
</reference>
<keyword evidence="2" id="KW-1185">Reference proteome</keyword>
<protein>
    <submittedName>
        <fullName evidence="1">Uncharacterized protein</fullName>
    </submittedName>
</protein>
<evidence type="ECO:0000313" key="2">
    <source>
        <dbReference type="Proteomes" id="UP001054945"/>
    </source>
</evidence>
<sequence length="87" mass="9944">MERILFLPCKEGYENSLLKHDFVKYSSEMAIDTTGSICRNSYKEKNKVEGASSLFTKSISYHPPTPPLIACSNRFLGLLSWREMCPH</sequence>
<evidence type="ECO:0000313" key="1">
    <source>
        <dbReference type="EMBL" id="GIY72932.1"/>
    </source>
</evidence>
<proteinExistence type="predicted"/>
<dbReference type="Proteomes" id="UP001054945">
    <property type="component" value="Unassembled WGS sequence"/>
</dbReference>
<dbReference type="EMBL" id="BPLR01015011">
    <property type="protein sequence ID" value="GIY72932.1"/>
    <property type="molecule type" value="Genomic_DNA"/>
</dbReference>
<gene>
    <name evidence="1" type="ORF">CEXT_126941</name>
</gene>
<organism evidence="1 2">
    <name type="scientific">Caerostris extrusa</name>
    <name type="common">Bark spider</name>
    <name type="synonym">Caerostris bankana</name>
    <dbReference type="NCBI Taxonomy" id="172846"/>
    <lineage>
        <taxon>Eukaryota</taxon>
        <taxon>Metazoa</taxon>
        <taxon>Ecdysozoa</taxon>
        <taxon>Arthropoda</taxon>
        <taxon>Chelicerata</taxon>
        <taxon>Arachnida</taxon>
        <taxon>Araneae</taxon>
        <taxon>Araneomorphae</taxon>
        <taxon>Entelegynae</taxon>
        <taxon>Araneoidea</taxon>
        <taxon>Araneidae</taxon>
        <taxon>Caerostris</taxon>
    </lineage>
</organism>
<dbReference type="AlphaFoldDB" id="A0AAV4VRH8"/>
<comment type="caution">
    <text evidence="1">The sequence shown here is derived from an EMBL/GenBank/DDBJ whole genome shotgun (WGS) entry which is preliminary data.</text>
</comment>
<accession>A0AAV4VRH8</accession>